<accession>A0ABY9REJ0</accession>
<dbReference type="RefSeq" id="WP_309481136.1">
    <property type="nucleotide sequence ID" value="NZ_CP133720.1"/>
</dbReference>
<dbReference type="EMBL" id="CP133720">
    <property type="protein sequence ID" value="WMW79641.1"/>
    <property type="molecule type" value="Genomic_DNA"/>
</dbReference>
<protein>
    <recommendedName>
        <fullName evidence="3">Apea-like HEPN domain-containing protein</fullName>
    </recommendedName>
</protein>
<evidence type="ECO:0008006" key="3">
    <source>
        <dbReference type="Google" id="ProtNLM"/>
    </source>
</evidence>
<proteinExistence type="predicted"/>
<keyword evidence="2" id="KW-1185">Reference proteome</keyword>
<organism evidence="1 2">
    <name type="scientific">Undibacterium cyanobacteriorum</name>
    <dbReference type="NCBI Taxonomy" id="3073561"/>
    <lineage>
        <taxon>Bacteria</taxon>
        <taxon>Pseudomonadati</taxon>
        <taxon>Pseudomonadota</taxon>
        <taxon>Betaproteobacteria</taxon>
        <taxon>Burkholderiales</taxon>
        <taxon>Oxalobacteraceae</taxon>
        <taxon>Undibacterium</taxon>
    </lineage>
</organism>
<dbReference type="Proteomes" id="UP001181355">
    <property type="component" value="Chromosome"/>
</dbReference>
<name>A0ABY9REJ0_9BURK</name>
<reference evidence="1" key="1">
    <citation type="submission" date="2023-09" db="EMBL/GenBank/DDBJ databases">
        <title>Undibacterium sp. 20NA77.5 isolated from freshwater.</title>
        <authorList>
            <person name="Le V."/>
            <person name="Ko S.-R."/>
            <person name="Ahn C.-Y."/>
            <person name="Oh H.-M."/>
        </authorList>
    </citation>
    <scope>NUCLEOTIDE SEQUENCE</scope>
    <source>
        <strain evidence="1">20NA77.5</strain>
    </source>
</reference>
<gene>
    <name evidence="1" type="ORF">RF679_13400</name>
</gene>
<evidence type="ECO:0000313" key="2">
    <source>
        <dbReference type="Proteomes" id="UP001181355"/>
    </source>
</evidence>
<evidence type="ECO:0000313" key="1">
    <source>
        <dbReference type="EMBL" id="WMW79641.1"/>
    </source>
</evidence>
<sequence>MKVPYLNKKIDEEFDAYLTEFEQSVSSKVSSLKTTAGSKQLFATLYPLFALLRVLIDSKYVRNPSREIVLSELKSSGNKQLFVEAVATFNKSSKFSNELKIGLQRQNFNAYFDELFSDSLLLLNSFYMGNYRGAQIALRCMLEDLYRHLYYKDHQEEFWALSSNGGGLDEHNIKISPKELRDYLTRTSYLKIFRNLTKDFISKSGDLDGDLFSENEKLYSDCSSYVHGSLTVTMNSFKSNYDLQIDAAKSQELNSAASSFVSMAVAFLLAAHLDNFLALSDYDKSIVLGAFSKKRRAAFRRALNV</sequence>